<sequence length="114" mass="12726">MTMMNTTCSFVLNSEVYNTLLDFEGKLDQAEVKAKKFFYDLQAMGSTNNKLGLENETLQLRVEALASTEVDLKAKLVSALGNVRVAETKVAEALSHKRIAESTRKRTRERVVAV</sequence>
<protein>
    <submittedName>
        <fullName evidence="1">Uncharacterized protein</fullName>
    </submittedName>
</protein>
<dbReference type="EMBL" id="JBFOLK010000001">
    <property type="protein sequence ID" value="KAL2542250.1"/>
    <property type="molecule type" value="Genomic_DNA"/>
</dbReference>
<proteinExistence type="predicted"/>
<evidence type="ECO:0000313" key="2">
    <source>
        <dbReference type="Proteomes" id="UP001604336"/>
    </source>
</evidence>
<dbReference type="AlphaFoldDB" id="A0ABD1VXX2"/>
<comment type="caution">
    <text evidence="1">The sequence shown here is derived from an EMBL/GenBank/DDBJ whole genome shotgun (WGS) entry which is preliminary data.</text>
</comment>
<keyword evidence="2" id="KW-1185">Reference proteome</keyword>
<gene>
    <name evidence="1" type="ORF">Adt_03228</name>
</gene>
<evidence type="ECO:0000313" key="1">
    <source>
        <dbReference type="EMBL" id="KAL2542250.1"/>
    </source>
</evidence>
<reference evidence="2" key="1">
    <citation type="submission" date="2024-07" db="EMBL/GenBank/DDBJ databases">
        <title>Two chromosome-level genome assemblies of Korean endemic species Abeliophyllum distichum and Forsythia ovata (Oleaceae).</title>
        <authorList>
            <person name="Jang H."/>
        </authorList>
    </citation>
    <scope>NUCLEOTIDE SEQUENCE [LARGE SCALE GENOMIC DNA]</scope>
</reference>
<organism evidence="1 2">
    <name type="scientific">Abeliophyllum distichum</name>
    <dbReference type="NCBI Taxonomy" id="126358"/>
    <lineage>
        <taxon>Eukaryota</taxon>
        <taxon>Viridiplantae</taxon>
        <taxon>Streptophyta</taxon>
        <taxon>Embryophyta</taxon>
        <taxon>Tracheophyta</taxon>
        <taxon>Spermatophyta</taxon>
        <taxon>Magnoliopsida</taxon>
        <taxon>eudicotyledons</taxon>
        <taxon>Gunneridae</taxon>
        <taxon>Pentapetalae</taxon>
        <taxon>asterids</taxon>
        <taxon>lamiids</taxon>
        <taxon>Lamiales</taxon>
        <taxon>Oleaceae</taxon>
        <taxon>Forsythieae</taxon>
        <taxon>Abeliophyllum</taxon>
    </lineage>
</organism>
<name>A0ABD1VXX2_9LAMI</name>
<dbReference type="Proteomes" id="UP001604336">
    <property type="component" value="Unassembled WGS sequence"/>
</dbReference>
<accession>A0ABD1VXX2</accession>